<dbReference type="AlphaFoldDB" id="A0A6G1JRM7"/>
<keyword evidence="8" id="KW-1185">Reference proteome</keyword>
<dbReference type="InterPro" id="IPR013083">
    <property type="entry name" value="Znf_RING/FYVE/PHD"/>
</dbReference>
<dbReference type="GO" id="GO:0008270">
    <property type="term" value="F:zinc ion binding"/>
    <property type="evidence" value="ECO:0007669"/>
    <property type="project" value="UniProtKB-KW"/>
</dbReference>
<evidence type="ECO:0000256" key="3">
    <source>
        <dbReference type="ARBA" id="ARBA00022833"/>
    </source>
</evidence>
<evidence type="ECO:0000256" key="1">
    <source>
        <dbReference type="ARBA" id="ARBA00022723"/>
    </source>
</evidence>
<feature type="region of interest" description="Disordered" evidence="5">
    <location>
        <begin position="1"/>
        <end position="46"/>
    </location>
</feature>
<evidence type="ECO:0000313" key="8">
    <source>
        <dbReference type="Proteomes" id="UP000799428"/>
    </source>
</evidence>
<evidence type="ECO:0000256" key="2">
    <source>
        <dbReference type="ARBA" id="ARBA00022771"/>
    </source>
</evidence>
<feature type="domain" description="RING-type" evidence="6">
    <location>
        <begin position="159"/>
        <end position="201"/>
    </location>
</feature>
<evidence type="ECO:0000256" key="4">
    <source>
        <dbReference type="PROSITE-ProRule" id="PRU00175"/>
    </source>
</evidence>
<dbReference type="Gene3D" id="3.30.40.10">
    <property type="entry name" value="Zinc/RING finger domain, C3HC4 (zinc finger)"/>
    <property type="match status" value="1"/>
</dbReference>
<evidence type="ECO:0000313" key="7">
    <source>
        <dbReference type="EMBL" id="KAF2702895.1"/>
    </source>
</evidence>
<keyword evidence="3" id="KW-0862">Zinc</keyword>
<dbReference type="InterPro" id="IPR017907">
    <property type="entry name" value="Znf_RING_CS"/>
</dbReference>
<name>A0A6G1JRM7_9PLEO</name>
<dbReference type="InterPro" id="IPR018957">
    <property type="entry name" value="Znf_C3HC4_RING-type"/>
</dbReference>
<dbReference type="PROSITE" id="PS00518">
    <property type="entry name" value="ZF_RING_1"/>
    <property type="match status" value="1"/>
</dbReference>
<proteinExistence type="predicted"/>
<organism evidence="7 8">
    <name type="scientific">Pleomassaria siparia CBS 279.74</name>
    <dbReference type="NCBI Taxonomy" id="1314801"/>
    <lineage>
        <taxon>Eukaryota</taxon>
        <taxon>Fungi</taxon>
        <taxon>Dikarya</taxon>
        <taxon>Ascomycota</taxon>
        <taxon>Pezizomycotina</taxon>
        <taxon>Dothideomycetes</taxon>
        <taxon>Pleosporomycetidae</taxon>
        <taxon>Pleosporales</taxon>
        <taxon>Pleomassariaceae</taxon>
        <taxon>Pleomassaria</taxon>
    </lineage>
</organism>
<dbReference type="Pfam" id="PF00097">
    <property type="entry name" value="zf-C3HC4"/>
    <property type="match status" value="1"/>
</dbReference>
<reference evidence="7" key="1">
    <citation type="journal article" date="2020" name="Stud. Mycol.">
        <title>101 Dothideomycetes genomes: a test case for predicting lifestyles and emergence of pathogens.</title>
        <authorList>
            <person name="Haridas S."/>
            <person name="Albert R."/>
            <person name="Binder M."/>
            <person name="Bloem J."/>
            <person name="Labutti K."/>
            <person name="Salamov A."/>
            <person name="Andreopoulos B."/>
            <person name="Baker S."/>
            <person name="Barry K."/>
            <person name="Bills G."/>
            <person name="Bluhm B."/>
            <person name="Cannon C."/>
            <person name="Castanera R."/>
            <person name="Culley D."/>
            <person name="Daum C."/>
            <person name="Ezra D."/>
            <person name="Gonzalez J."/>
            <person name="Henrissat B."/>
            <person name="Kuo A."/>
            <person name="Liang C."/>
            <person name="Lipzen A."/>
            <person name="Lutzoni F."/>
            <person name="Magnuson J."/>
            <person name="Mondo S."/>
            <person name="Nolan M."/>
            <person name="Ohm R."/>
            <person name="Pangilinan J."/>
            <person name="Park H.-J."/>
            <person name="Ramirez L."/>
            <person name="Alfaro M."/>
            <person name="Sun H."/>
            <person name="Tritt A."/>
            <person name="Yoshinaga Y."/>
            <person name="Zwiers L.-H."/>
            <person name="Turgeon B."/>
            <person name="Goodwin S."/>
            <person name="Spatafora J."/>
            <person name="Crous P."/>
            <person name="Grigoriev I."/>
        </authorList>
    </citation>
    <scope>NUCLEOTIDE SEQUENCE</scope>
    <source>
        <strain evidence="7">CBS 279.74</strain>
    </source>
</reference>
<feature type="region of interest" description="Disordered" evidence="5">
    <location>
        <begin position="114"/>
        <end position="138"/>
    </location>
</feature>
<evidence type="ECO:0000259" key="6">
    <source>
        <dbReference type="PROSITE" id="PS50089"/>
    </source>
</evidence>
<accession>A0A6G1JRM7</accession>
<sequence>MAIASSSPDDYYFQPTPVPPVIQPNMSPQNRSSDSYDESGASAPPSQEVLLMADGRPRCRWRLFQHHESLQYQCKRAALLTKSGTKSQEGHILELCREHGEVVLSSINRCFSPRTHSSDDDELSNSDNEVSDNDNDDEFDGTVVLKPSEFSRLVGLDQCAICIEQKSHIRQLDNCGHKMCVHCLARILESGLAMANRCDVDYPLAAFTESNLAPCIEYDRGRSGYIWHVPERVTVGFCIPSFSSTFGDGD</sequence>
<dbReference type="EMBL" id="MU005791">
    <property type="protein sequence ID" value="KAF2702895.1"/>
    <property type="molecule type" value="Genomic_DNA"/>
</dbReference>
<keyword evidence="1" id="KW-0479">Metal-binding</keyword>
<keyword evidence="2 4" id="KW-0863">Zinc-finger</keyword>
<feature type="compositionally biased region" description="Polar residues" evidence="5">
    <location>
        <begin position="24"/>
        <end position="33"/>
    </location>
</feature>
<protein>
    <recommendedName>
        <fullName evidence="6">RING-type domain-containing protein</fullName>
    </recommendedName>
</protein>
<dbReference type="Proteomes" id="UP000799428">
    <property type="component" value="Unassembled WGS sequence"/>
</dbReference>
<feature type="compositionally biased region" description="Acidic residues" evidence="5">
    <location>
        <begin position="119"/>
        <end position="138"/>
    </location>
</feature>
<dbReference type="PROSITE" id="PS50089">
    <property type="entry name" value="ZF_RING_2"/>
    <property type="match status" value="1"/>
</dbReference>
<evidence type="ECO:0000256" key="5">
    <source>
        <dbReference type="SAM" id="MobiDB-lite"/>
    </source>
</evidence>
<dbReference type="InterPro" id="IPR001841">
    <property type="entry name" value="Znf_RING"/>
</dbReference>
<dbReference type="SUPFAM" id="SSF57850">
    <property type="entry name" value="RING/U-box"/>
    <property type="match status" value="1"/>
</dbReference>
<gene>
    <name evidence="7" type="ORF">K504DRAFT_508526</name>
</gene>